<dbReference type="SUPFAM" id="SSF48371">
    <property type="entry name" value="ARM repeat"/>
    <property type="match status" value="1"/>
</dbReference>
<dbReference type="InterPro" id="IPR008271">
    <property type="entry name" value="Ser/Thr_kinase_AS"/>
</dbReference>
<dbReference type="PANTHER" id="PTHR46562">
    <property type="entry name" value="SERINE/THREONINE-KINASE ULK4-LIKE PROTEIN-RELATED"/>
    <property type="match status" value="1"/>
</dbReference>
<reference evidence="6 7" key="1">
    <citation type="journal article" date="2023" name="Commun. Biol.">
        <title>Genome analysis of Parmales, the sister group of diatoms, reveals the evolutionary specialization of diatoms from phago-mixotrophs to photoautotrophs.</title>
        <authorList>
            <person name="Ban H."/>
            <person name="Sato S."/>
            <person name="Yoshikawa S."/>
            <person name="Yamada K."/>
            <person name="Nakamura Y."/>
            <person name="Ichinomiya M."/>
            <person name="Sato N."/>
            <person name="Blanc-Mathieu R."/>
            <person name="Endo H."/>
            <person name="Kuwata A."/>
            <person name="Ogata H."/>
        </authorList>
    </citation>
    <scope>NUCLEOTIDE SEQUENCE [LARGE SCALE GENOMIC DNA]</scope>
</reference>
<protein>
    <recommendedName>
        <fullName evidence="5">Protein kinase domain-containing protein</fullName>
    </recommendedName>
</protein>
<name>A0ABQ6N1V7_9STRA</name>
<feature type="compositionally biased region" description="Low complexity" evidence="4">
    <location>
        <begin position="1013"/>
        <end position="1024"/>
    </location>
</feature>
<evidence type="ECO:0000256" key="2">
    <source>
        <dbReference type="ARBA" id="ARBA00022840"/>
    </source>
</evidence>
<evidence type="ECO:0000256" key="1">
    <source>
        <dbReference type="ARBA" id="ARBA00022741"/>
    </source>
</evidence>
<feature type="binding site" evidence="3">
    <location>
        <position position="33"/>
    </location>
    <ligand>
        <name>ATP</name>
        <dbReference type="ChEBI" id="CHEBI:30616"/>
    </ligand>
</feature>
<feature type="region of interest" description="Disordered" evidence="4">
    <location>
        <begin position="525"/>
        <end position="550"/>
    </location>
</feature>
<feature type="compositionally biased region" description="Pro residues" evidence="4">
    <location>
        <begin position="577"/>
        <end position="586"/>
    </location>
</feature>
<feature type="compositionally biased region" description="Low complexity" evidence="4">
    <location>
        <begin position="462"/>
        <end position="477"/>
    </location>
</feature>
<evidence type="ECO:0000256" key="3">
    <source>
        <dbReference type="PROSITE-ProRule" id="PRU10141"/>
    </source>
</evidence>
<feature type="region of interest" description="Disordered" evidence="4">
    <location>
        <begin position="1472"/>
        <end position="1493"/>
    </location>
</feature>
<dbReference type="InterPro" id="IPR011989">
    <property type="entry name" value="ARM-like"/>
</dbReference>
<feature type="region of interest" description="Disordered" evidence="4">
    <location>
        <begin position="148"/>
        <end position="171"/>
    </location>
</feature>
<evidence type="ECO:0000313" key="7">
    <source>
        <dbReference type="Proteomes" id="UP001165060"/>
    </source>
</evidence>
<feature type="domain" description="Protein kinase" evidence="5">
    <location>
        <begin position="4"/>
        <end position="283"/>
    </location>
</feature>
<dbReference type="InterPro" id="IPR056981">
    <property type="entry name" value="HEAT_ULK4_RUNKEL"/>
</dbReference>
<dbReference type="PROSITE" id="PS00108">
    <property type="entry name" value="PROTEIN_KINASE_ST"/>
    <property type="match status" value="1"/>
</dbReference>
<dbReference type="SUPFAM" id="SSF56112">
    <property type="entry name" value="Protein kinase-like (PK-like)"/>
    <property type="match status" value="1"/>
</dbReference>
<dbReference type="PROSITE" id="PS50011">
    <property type="entry name" value="PROTEIN_KINASE_DOM"/>
    <property type="match status" value="1"/>
</dbReference>
<gene>
    <name evidence="6" type="ORF">TeGR_g2051</name>
</gene>
<organism evidence="6 7">
    <name type="scientific">Tetraparma gracilis</name>
    <dbReference type="NCBI Taxonomy" id="2962635"/>
    <lineage>
        <taxon>Eukaryota</taxon>
        <taxon>Sar</taxon>
        <taxon>Stramenopiles</taxon>
        <taxon>Ochrophyta</taxon>
        <taxon>Bolidophyceae</taxon>
        <taxon>Parmales</taxon>
        <taxon>Triparmaceae</taxon>
        <taxon>Tetraparma</taxon>
    </lineage>
</organism>
<feature type="compositionally biased region" description="Basic and acidic residues" evidence="4">
    <location>
        <begin position="411"/>
        <end position="423"/>
    </location>
</feature>
<sequence length="1670" mass="177981">MDKFHIYEEIGTGTHSQVYKGRERSTINFVAIKRVDKAEMAAVSSQVALMHRLSSPHVLGFHDWYETRNNLWLILEYAPGGDLKALLKADERMPEHSVKMFGVDLMAGLQYLHSKGVLYGDLKPSNVLVDEFGVLKLSDFARARKVGSRSAAAPSPASPSPTSDPSSLQGRGTPAYMAPELFLGGVPSFASELWSFGCVLYEMYFGEPPFTYPSLNKLMHAILNADPSYRSTSKPGDENSDSLNRTATHTPASPAFMHLLHRLLQKDPLHRPTWAELRSHPFWDLAPPPEELALPRQPLFEATCAQWLEAGGVDPADAAARVADAAADSIRAGPDYRDYAFNPHAASASFTQNPQRFSSTLSAATEDTGASSFRSSASSLTMSQALNPDILRVSRNVQANLLSEQQMSRQRAAENDENSRFDSNRQSAARVKDDDVALPDPDAELDFNTSVPAHHGNTSRTSNASSVYSSDSACSSSGDDGTPQSLRKNPPPPRSPRANNNGTAESSPNSSIQHELSNLNITNLSNHNALAPSSPSSPSSPSHPARNGAAPLTELDTLSECSLARDAANAFAEDPASPNPNDPPPTMDTSTFNGGLGAPSPFPPAPPPPSPSNLPLLFHPSDATVKPIVGNKTIEPSSKYPTFRVSAITSIAPKTRAEVKSFKDGEKLEQFFGALYKTLASSSTPSNEKAHLFGYLYSICDLPAVANLIANSSFVTLLIRLFRKKVGSETGRVAIAHILGMVIRHASYIAPDASEKEEGLLHTLTNVMRDDNASNLLQRRGAAALGELIFYVATGSDGDGWVLPADAINVISKTMISGKDSISQTYAMKTIENVLAQSQGAKDTVTLRLCTQEIAQRLFMTVINTSSSALNTPTRADSASSPTSPRQTEGTQGSIASAALAHLVSHLLIGGGPGSSVPDDGNVLTSLHTTPDIVYADWYKSVRVVARVLTNGEAPQNSRSGDVGGTAVLRQTILLNLAESSSLKSQIAWLNIINLLCYDGPVPPSGAPPPSPSGLSSPSSPRDSGAGGTREIPSALKALRSVFLTSEEKPAKASDSVIHALMRLAERGQTYTVRAKALVAIRNLIAQSPTTLSAATSSASRRTLLPSYLERIASRRDEMEQDEYFWLSASSLVQFLSDVPRNTLSSLRSAHGALPSNDVQRHKKELKLALSTATKALPSVVQCISTTLFREHGCVNSQLIRDLGWALYTFSAKDEELVRLLLQALETVVEHNDLVFPHSEEFVDSIVPVLCRFLISSNQDSKTLSLSLLRLLLPGLFVHLSATGSTSCALLVRLCSQQLLPSLAPLLKQPEPIAQYTLLLVSELAGATGNVYGVGLRSVWPNFSSSLVSSEASDADPKFIDALMARLAHQSQAADDDEAEDDGAGCRVLANCLRLLCENGFKEEVGGGAGGDGVVQLPPVVDLLFRKSFTSLACRALKNSLSREDPSGVLAWVNCLKCVIAIVTSSIPAARGDTGDAPLASPPPSGKGEDAWGSSILSPGDMARMRLKGEGGGEEGRSWVDACRNAVEEVATQSVVFTRCLGLFSETKASTRAIEDGATWILSAVATVAGTTCFSALFQGRAGGADVISRFHIVCKGGLAGAGGDGGERAVVRCLRVCTLGEATALAFIKKDAPFMATLKELGVGRGGEVSDEVVALATRLLKRGAYSSC</sequence>
<dbReference type="PROSITE" id="PS00107">
    <property type="entry name" value="PROTEIN_KINASE_ATP"/>
    <property type="match status" value="1"/>
</dbReference>
<keyword evidence="2 3" id="KW-0067">ATP-binding</keyword>
<evidence type="ECO:0000256" key="4">
    <source>
        <dbReference type="SAM" id="MobiDB-lite"/>
    </source>
</evidence>
<feature type="region of interest" description="Disordered" evidence="4">
    <location>
        <begin position="869"/>
        <end position="892"/>
    </location>
</feature>
<dbReference type="InterPro" id="IPR011009">
    <property type="entry name" value="Kinase-like_dom_sf"/>
</dbReference>
<feature type="compositionally biased region" description="Low complexity" evidence="4">
    <location>
        <begin position="532"/>
        <end position="542"/>
    </location>
</feature>
<dbReference type="InterPro" id="IPR016024">
    <property type="entry name" value="ARM-type_fold"/>
</dbReference>
<feature type="compositionally biased region" description="Polar residues" evidence="4">
    <location>
        <begin position="447"/>
        <end position="461"/>
    </location>
</feature>
<evidence type="ECO:0000259" key="5">
    <source>
        <dbReference type="PROSITE" id="PS50011"/>
    </source>
</evidence>
<keyword evidence="7" id="KW-1185">Reference proteome</keyword>
<dbReference type="Pfam" id="PF23606">
    <property type="entry name" value="HEAT_ULK4"/>
    <property type="match status" value="1"/>
</dbReference>
<dbReference type="PANTHER" id="PTHR46562:SF1">
    <property type="entry name" value="SERINE_THREONINE-PROTEIN KINASE ULK4"/>
    <property type="match status" value="1"/>
</dbReference>
<dbReference type="InterPro" id="IPR000719">
    <property type="entry name" value="Prot_kinase_dom"/>
</dbReference>
<dbReference type="SMART" id="SM00220">
    <property type="entry name" value="S_TKc"/>
    <property type="match status" value="1"/>
</dbReference>
<accession>A0ABQ6N1V7</accession>
<proteinExistence type="predicted"/>
<dbReference type="Gene3D" id="1.10.510.10">
    <property type="entry name" value="Transferase(Phosphotransferase) domain 1"/>
    <property type="match status" value="1"/>
</dbReference>
<dbReference type="Gene3D" id="1.25.10.10">
    <property type="entry name" value="Leucine-rich Repeat Variant"/>
    <property type="match status" value="1"/>
</dbReference>
<feature type="region of interest" description="Disordered" evidence="4">
    <location>
        <begin position="1004"/>
        <end position="1030"/>
    </location>
</feature>
<feature type="region of interest" description="Disordered" evidence="4">
    <location>
        <begin position="405"/>
        <end position="512"/>
    </location>
</feature>
<feature type="compositionally biased region" description="Polar residues" evidence="4">
    <location>
        <begin position="502"/>
        <end position="512"/>
    </location>
</feature>
<comment type="caution">
    <text evidence="6">The sequence shown here is derived from an EMBL/GenBank/DDBJ whole genome shotgun (WGS) entry which is preliminary data.</text>
</comment>
<feature type="compositionally biased region" description="Pro residues" evidence="4">
    <location>
        <begin position="600"/>
        <end position="612"/>
    </location>
</feature>
<dbReference type="EMBL" id="BRYB01001976">
    <property type="protein sequence ID" value="GMI37468.1"/>
    <property type="molecule type" value="Genomic_DNA"/>
</dbReference>
<feature type="region of interest" description="Disordered" evidence="4">
    <location>
        <begin position="572"/>
        <end position="612"/>
    </location>
</feature>
<feature type="compositionally biased region" description="Low complexity" evidence="4">
    <location>
        <begin position="148"/>
        <end position="167"/>
    </location>
</feature>
<evidence type="ECO:0000313" key="6">
    <source>
        <dbReference type="EMBL" id="GMI37468.1"/>
    </source>
</evidence>
<keyword evidence="1 3" id="KW-0547">Nucleotide-binding</keyword>
<feature type="region of interest" description="Disordered" evidence="4">
    <location>
        <begin position="229"/>
        <end position="248"/>
    </location>
</feature>
<dbReference type="Proteomes" id="UP001165060">
    <property type="component" value="Unassembled WGS sequence"/>
</dbReference>
<dbReference type="InterPro" id="IPR017441">
    <property type="entry name" value="Protein_kinase_ATP_BS"/>
</dbReference>
<dbReference type="Pfam" id="PF00069">
    <property type="entry name" value="Pkinase"/>
    <property type="match status" value="1"/>
</dbReference>
<dbReference type="InterPro" id="IPR044591">
    <property type="entry name" value="RUK"/>
</dbReference>